<keyword evidence="2" id="KW-1185">Reference proteome</keyword>
<protein>
    <submittedName>
        <fullName evidence="1">Uncharacterized protein</fullName>
    </submittedName>
</protein>
<evidence type="ECO:0000313" key="1">
    <source>
        <dbReference type="EMBL" id="TVM19376.1"/>
    </source>
</evidence>
<accession>A0A7M3MI59</accession>
<name>A0A7M3MI59_9BACT</name>
<dbReference type="AlphaFoldDB" id="A0A7M3MI59"/>
<reference evidence="1 2" key="1">
    <citation type="submission" date="2018-06" db="EMBL/GenBank/DDBJ databases">
        <title>Complete genome of Desulfovibrio indonesiensis P37SLT.</title>
        <authorList>
            <person name="Crispim J.S."/>
            <person name="Vidigal P.M.P."/>
            <person name="Silva L.C.F."/>
            <person name="Laguardia C.N."/>
            <person name="Araujo L.C."/>
            <person name="Dias R.S."/>
            <person name="Sousa M.P."/>
            <person name="Paula S.O."/>
            <person name="Silva C."/>
        </authorList>
    </citation>
    <scope>NUCLEOTIDE SEQUENCE [LARGE SCALE GENOMIC DNA]</scope>
    <source>
        <strain evidence="1 2">P37SLT</strain>
    </source>
</reference>
<sequence>MPTVLDLDAYRNGKNPIVPEGLSAPAPAGKTPPRISDAAIWSLDYTTFEGVVAGLLTIRTICDYHLHFNEEWKHYLLVLLDKAYSLHATDQSGDLVQETVPLKGYLAEETSPANRKEMEIAVLMLDLIARRYVRSAPACGGKGT</sequence>
<evidence type="ECO:0000313" key="2">
    <source>
        <dbReference type="Proteomes" id="UP000448292"/>
    </source>
</evidence>
<dbReference type="Proteomes" id="UP000448292">
    <property type="component" value="Unassembled WGS sequence"/>
</dbReference>
<comment type="caution">
    <text evidence="1">The sequence shown here is derived from an EMBL/GenBank/DDBJ whole genome shotgun (WGS) entry which is preliminary data.</text>
</comment>
<organism evidence="1 2">
    <name type="scientific">Oceanidesulfovibrio indonesiensis</name>
    <dbReference type="NCBI Taxonomy" id="54767"/>
    <lineage>
        <taxon>Bacteria</taxon>
        <taxon>Pseudomonadati</taxon>
        <taxon>Thermodesulfobacteriota</taxon>
        <taxon>Desulfovibrionia</taxon>
        <taxon>Desulfovibrionales</taxon>
        <taxon>Desulfovibrionaceae</taxon>
        <taxon>Oceanidesulfovibrio</taxon>
    </lineage>
</organism>
<dbReference type="RefSeq" id="WP_144301732.1">
    <property type="nucleotide sequence ID" value="NZ_QMIE01000002.1"/>
</dbReference>
<dbReference type="OrthoDB" id="5456958at2"/>
<dbReference type="EMBL" id="QMIE01000002">
    <property type="protein sequence ID" value="TVM19376.1"/>
    <property type="molecule type" value="Genomic_DNA"/>
</dbReference>
<proteinExistence type="predicted"/>
<gene>
    <name evidence="1" type="ORF">DPQ33_03175</name>
</gene>